<sequence>MSTSHTVSGRDYGRLFDMISAPIKTRLLQSGLDLGVFDRLKAWVTASEAAKHIGIHPKNAVPYLDALTCIGLLEKQDGRYRNAPEAESFLRADSPAFLGPLLAQVSAMCVAPLDDLTGLLRNGPQEEPQAFGDENLWPAFTRDGAGWVRAGVGEQMAAVLAALPEFPAMRKMLDLGGGHGLFAQAFVRAHPSMTAIVFDRAPVLAVAEEFIRENGMQDRVSVLAGDYLTGGVGSGYDLVWACSTLNFARHDLDALSAKIHAALNPGGLFVSFQDGLTHERTQPETLLPRLGVVLATGQDMYFDQGEIARSMLGAGFISVHSRTIATPMGELDLDIARKGWEIRK</sequence>
<keyword evidence="1 6" id="KW-0489">Methyltransferase</keyword>
<protein>
    <submittedName>
        <fullName evidence="6">Methyltransferase type 12</fullName>
    </submittedName>
</protein>
<dbReference type="Gene3D" id="1.10.10.10">
    <property type="entry name" value="Winged helix-like DNA-binding domain superfamily/Winged helix DNA-binding domain"/>
    <property type="match status" value="1"/>
</dbReference>
<dbReference type="InterPro" id="IPR036388">
    <property type="entry name" value="WH-like_DNA-bd_sf"/>
</dbReference>
<dbReference type="Pfam" id="PF00891">
    <property type="entry name" value="Methyltransf_2"/>
    <property type="match status" value="1"/>
</dbReference>
<evidence type="ECO:0000256" key="2">
    <source>
        <dbReference type="ARBA" id="ARBA00022679"/>
    </source>
</evidence>
<keyword evidence="2 6" id="KW-0808">Transferase</keyword>
<dbReference type="STRING" id="888061.AXF15_01280"/>
<organism evidence="6 7">
    <name type="scientific">Desulfomicrobium orale DSM 12838</name>
    <dbReference type="NCBI Taxonomy" id="888061"/>
    <lineage>
        <taxon>Bacteria</taxon>
        <taxon>Pseudomonadati</taxon>
        <taxon>Thermodesulfobacteriota</taxon>
        <taxon>Desulfovibrionia</taxon>
        <taxon>Desulfovibrionales</taxon>
        <taxon>Desulfomicrobiaceae</taxon>
        <taxon>Desulfomicrobium</taxon>
    </lineage>
</organism>
<dbReference type="InterPro" id="IPR001077">
    <property type="entry name" value="COMT_C"/>
</dbReference>
<dbReference type="CDD" id="cd02440">
    <property type="entry name" value="AdoMet_MTases"/>
    <property type="match status" value="1"/>
</dbReference>
<gene>
    <name evidence="6" type="ORF">AXF15_01280</name>
</gene>
<dbReference type="PANTHER" id="PTHR43712">
    <property type="entry name" value="PUTATIVE (AFU_ORTHOLOGUE AFUA_4G14580)-RELATED"/>
    <property type="match status" value="1"/>
</dbReference>
<dbReference type="GO" id="GO:0008171">
    <property type="term" value="F:O-methyltransferase activity"/>
    <property type="evidence" value="ECO:0007669"/>
    <property type="project" value="InterPro"/>
</dbReference>
<reference evidence="7" key="1">
    <citation type="submission" date="2016-02" db="EMBL/GenBank/DDBJ databases">
        <authorList>
            <person name="Holder M.E."/>
            <person name="Ajami N.J."/>
            <person name="Petrosino J.F."/>
        </authorList>
    </citation>
    <scope>NUCLEOTIDE SEQUENCE [LARGE SCALE GENOMIC DNA]</scope>
    <source>
        <strain evidence="7">DSM 12838</strain>
    </source>
</reference>
<dbReference type="Gene3D" id="3.40.50.150">
    <property type="entry name" value="Vaccinia Virus protein VP39"/>
    <property type="match status" value="1"/>
</dbReference>
<name>A0A0X8JNA0_9BACT</name>
<dbReference type="RefSeq" id="WP_066602261.1">
    <property type="nucleotide sequence ID" value="NZ_CP014230.1"/>
</dbReference>
<dbReference type="Pfam" id="PF08100">
    <property type="entry name" value="Dimerisation"/>
    <property type="match status" value="1"/>
</dbReference>
<feature type="domain" description="O-methyltransferase dimerisation" evidence="5">
    <location>
        <begin position="19"/>
        <end position="91"/>
    </location>
</feature>
<evidence type="ECO:0000256" key="1">
    <source>
        <dbReference type="ARBA" id="ARBA00022603"/>
    </source>
</evidence>
<feature type="domain" description="O-methyltransferase C-terminal" evidence="4">
    <location>
        <begin position="157"/>
        <end position="273"/>
    </location>
</feature>
<dbReference type="SUPFAM" id="SSF53335">
    <property type="entry name" value="S-adenosyl-L-methionine-dependent methyltransferases"/>
    <property type="match status" value="1"/>
</dbReference>
<dbReference type="PROSITE" id="PS51683">
    <property type="entry name" value="SAM_OMT_II"/>
    <property type="match status" value="1"/>
</dbReference>
<dbReference type="AlphaFoldDB" id="A0A0X8JNA0"/>
<evidence type="ECO:0000313" key="7">
    <source>
        <dbReference type="Proteomes" id="UP000063964"/>
    </source>
</evidence>
<dbReference type="SUPFAM" id="SSF46785">
    <property type="entry name" value="Winged helix' DNA-binding domain"/>
    <property type="match status" value="1"/>
</dbReference>
<dbReference type="Proteomes" id="UP000063964">
    <property type="component" value="Chromosome"/>
</dbReference>
<keyword evidence="3" id="KW-0949">S-adenosyl-L-methionine</keyword>
<dbReference type="EMBL" id="CP014230">
    <property type="protein sequence ID" value="AMD91885.1"/>
    <property type="molecule type" value="Genomic_DNA"/>
</dbReference>
<dbReference type="KEGG" id="doa:AXF15_01280"/>
<evidence type="ECO:0000313" key="6">
    <source>
        <dbReference type="EMBL" id="AMD91885.1"/>
    </source>
</evidence>
<evidence type="ECO:0000259" key="5">
    <source>
        <dbReference type="Pfam" id="PF08100"/>
    </source>
</evidence>
<dbReference type="OrthoDB" id="9767938at2"/>
<dbReference type="GO" id="GO:0032259">
    <property type="term" value="P:methylation"/>
    <property type="evidence" value="ECO:0007669"/>
    <property type="project" value="UniProtKB-KW"/>
</dbReference>
<accession>A0A0X8JNA0</accession>
<dbReference type="PANTHER" id="PTHR43712:SF2">
    <property type="entry name" value="O-METHYLTRANSFERASE CICE"/>
    <property type="match status" value="1"/>
</dbReference>
<evidence type="ECO:0000259" key="4">
    <source>
        <dbReference type="Pfam" id="PF00891"/>
    </source>
</evidence>
<dbReference type="GO" id="GO:0046983">
    <property type="term" value="F:protein dimerization activity"/>
    <property type="evidence" value="ECO:0007669"/>
    <property type="project" value="InterPro"/>
</dbReference>
<keyword evidence="7" id="KW-1185">Reference proteome</keyword>
<dbReference type="InterPro" id="IPR036390">
    <property type="entry name" value="WH_DNA-bd_sf"/>
</dbReference>
<evidence type="ECO:0000256" key="3">
    <source>
        <dbReference type="ARBA" id="ARBA00022691"/>
    </source>
</evidence>
<dbReference type="InterPro" id="IPR029063">
    <property type="entry name" value="SAM-dependent_MTases_sf"/>
</dbReference>
<proteinExistence type="predicted"/>
<dbReference type="InterPro" id="IPR012967">
    <property type="entry name" value="COMT_dimerisation"/>
</dbReference>
<dbReference type="InterPro" id="IPR016461">
    <property type="entry name" value="COMT-like"/>
</dbReference>